<comment type="caution">
    <text evidence="3">The sequence shown here is derived from an EMBL/GenBank/DDBJ whole genome shotgun (WGS) entry which is preliminary data.</text>
</comment>
<evidence type="ECO:0000313" key="3">
    <source>
        <dbReference type="EMBL" id="MCC2253497.1"/>
    </source>
</evidence>
<evidence type="ECO:0000313" key="4">
    <source>
        <dbReference type="Proteomes" id="UP001198151"/>
    </source>
</evidence>
<accession>A0ABS8FTW4</accession>
<dbReference type="SUPFAM" id="SSF54909">
    <property type="entry name" value="Dimeric alpha+beta barrel"/>
    <property type="match status" value="1"/>
</dbReference>
<dbReference type="SMART" id="SM00886">
    <property type="entry name" value="Dabb"/>
    <property type="match status" value="1"/>
</dbReference>
<dbReference type="Gene3D" id="3.30.70.100">
    <property type="match status" value="1"/>
</dbReference>
<evidence type="ECO:0000256" key="1">
    <source>
        <dbReference type="ARBA" id="ARBA00011738"/>
    </source>
</evidence>
<keyword evidence="4" id="KW-1185">Reference proteome</keyword>
<dbReference type="Pfam" id="PF07876">
    <property type="entry name" value="Dabb"/>
    <property type="match status" value="1"/>
</dbReference>
<dbReference type="EMBL" id="JAJEQX010000004">
    <property type="protein sequence ID" value="MCC2253497.1"/>
    <property type="molecule type" value="Genomic_DNA"/>
</dbReference>
<reference evidence="3 4" key="1">
    <citation type="submission" date="2021-10" db="EMBL/GenBank/DDBJ databases">
        <title>Anaerobic single-cell dispensing facilitates the cultivation of human gut bacteria.</title>
        <authorList>
            <person name="Afrizal A."/>
        </authorList>
    </citation>
    <scope>NUCLEOTIDE SEQUENCE [LARGE SCALE GENOMIC DNA]</scope>
    <source>
        <strain evidence="3 4">CLA-AA-H200</strain>
    </source>
</reference>
<dbReference type="InterPro" id="IPR011008">
    <property type="entry name" value="Dimeric_a/b-barrel"/>
</dbReference>
<dbReference type="PANTHER" id="PTHR33178">
    <property type="match status" value="1"/>
</dbReference>
<protein>
    <submittedName>
        <fullName evidence="3">Dabb family protein</fullName>
    </submittedName>
</protein>
<dbReference type="RefSeq" id="WP_227706650.1">
    <property type="nucleotide sequence ID" value="NZ_JAJEQX010000004.1"/>
</dbReference>
<dbReference type="InterPro" id="IPR044662">
    <property type="entry name" value="HS1/DABB1-like"/>
</dbReference>
<dbReference type="PROSITE" id="PS51502">
    <property type="entry name" value="S_R_A_B_BARREL"/>
    <property type="match status" value="1"/>
</dbReference>
<feature type="domain" description="Stress-response A/B barrel" evidence="2">
    <location>
        <begin position="2"/>
        <end position="98"/>
    </location>
</feature>
<comment type="subunit">
    <text evidence="1">Homodimer.</text>
</comment>
<evidence type="ECO:0000259" key="2">
    <source>
        <dbReference type="PROSITE" id="PS51502"/>
    </source>
</evidence>
<dbReference type="InterPro" id="IPR013097">
    <property type="entry name" value="Dabb"/>
</dbReference>
<gene>
    <name evidence="3" type="ORF">LKD70_03420</name>
</gene>
<dbReference type="PANTHER" id="PTHR33178:SF10">
    <property type="entry name" value="STRESS-RESPONSE A_B BARREL DOMAIN-CONTAINING PROTEIN"/>
    <property type="match status" value="1"/>
</dbReference>
<name>A0ABS8FTW4_9FIRM</name>
<proteinExistence type="predicted"/>
<sequence length="100" mass="11458">MVHHIVMWKFKPEIEEERKPQLKKDMEKNLSSLVGQVPGLLSVKFVAEPLPSATHDMALVTTMEKPEDIPAYSKHPAHQNVANTYVRPFVTERACLDYED</sequence>
<dbReference type="Proteomes" id="UP001198151">
    <property type="component" value="Unassembled WGS sequence"/>
</dbReference>
<organism evidence="3 4">
    <name type="scientific">Ruminococcus turbiniformis</name>
    <dbReference type="NCBI Taxonomy" id="2881258"/>
    <lineage>
        <taxon>Bacteria</taxon>
        <taxon>Bacillati</taxon>
        <taxon>Bacillota</taxon>
        <taxon>Clostridia</taxon>
        <taxon>Eubacteriales</taxon>
        <taxon>Oscillospiraceae</taxon>
        <taxon>Ruminococcus</taxon>
    </lineage>
</organism>